<dbReference type="Pfam" id="PF03392">
    <property type="entry name" value="OS-D"/>
    <property type="match status" value="1"/>
</dbReference>
<dbReference type="RefSeq" id="XP_011642361.1">
    <property type="nucleotide sequence ID" value="XM_011644059.2"/>
</dbReference>
<evidence type="ECO:0000313" key="2">
    <source>
        <dbReference type="Proteomes" id="UP000504615"/>
    </source>
</evidence>
<evidence type="ECO:0000313" key="3">
    <source>
        <dbReference type="RefSeq" id="XP_011642361.1"/>
    </source>
</evidence>
<evidence type="ECO:0000256" key="1">
    <source>
        <dbReference type="SAM" id="SignalP"/>
    </source>
</evidence>
<name>A0A6I9WLD1_9HYME</name>
<feature type="chain" id="PRO_5044636513" evidence="1">
    <location>
        <begin position="19"/>
        <end position="125"/>
    </location>
</feature>
<dbReference type="OrthoDB" id="8183954at2759"/>
<dbReference type="AlphaFoldDB" id="A0A6I9WLD1"/>
<dbReference type="PANTHER" id="PTHR11257">
    <property type="entry name" value="CHEMOSENSORY PROTEIN-RELATED"/>
    <property type="match status" value="1"/>
</dbReference>
<dbReference type="SUPFAM" id="SSF100910">
    <property type="entry name" value="Chemosensory protein Csp2"/>
    <property type="match status" value="1"/>
</dbReference>
<proteinExistence type="predicted"/>
<dbReference type="GeneID" id="105430478"/>
<keyword evidence="1" id="KW-0732">Signal</keyword>
<dbReference type="Proteomes" id="UP000504615">
    <property type="component" value="Unplaced"/>
</dbReference>
<accession>A0A6I9WLD1</accession>
<dbReference type="Gene3D" id="1.10.2080.10">
    <property type="entry name" value="Insect odorant-binding protein A10/Ejaculatory bulb-specific protein 3"/>
    <property type="match status" value="1"/>
</dbReference>
<sequence>MRLVFVVFGLVFSGFVSGIEYYSDAFDKIDVDAIINSNRLLNQYIDCLFDKGPCTVDGRSLKLILPDALATKCERCTEKQQYMARKISNYLREHKPDTWTAFLERFDPDKIYIASFKQFLEQTKP</sequence>
<evidence type="ECO:0000313" key="4">
    <source>
        <dbReference type="RefSeq" id="XP_011642362.1"/>
    </source>
</evidence>
<dbReference type="KEGG" id="pbar:105430478"/>
<dbReference type="PANTHER" id="PTHR11257:SF13">
    <property type="entry name" value="GEO07322P1"/>
    <property type="match status" value="1"/>
</dbReference>
<dbReference type="InterPro" id="IPR036682">
    <property type="entry name" value="OS_D_A10/PebIII_sf"/>
</dbReference>
<organism evidence="2 4">
    <name type="scientific">Pogonomyrmex barbatus</name>
    <name type="common">red harvester ant</name>
    <dbReference type="NCBI Taxonomy" id="144034"/>
    <lineage>
        <taxon>Eukaryota</taxon>
        <taxon>Metazoa</taxon>
        <taxon>Ecdysozoa</taxon>
        <taxon>Arthropoda</taxon>
        <taxon>Hexapoda</taxon>
        <taxon>Insecta</taxon>
        <taxon>Pterygota</taxon>
        <taxon>Neoptera</taxon>
        <taxon>Endopterygota</taxon>
        <taxon>Hymenoptera</taxon>
        <taxon>Apocrita</taxon>
        <taxon>Aculeata</taxon>
        <taxon>Formicoidea</taxon>
        <taxon>Formicidae</taxon>
        <taxon>Myrmicinae</taxon>
        <taxon>Pogonomyrmex</taxon>
    </lineage>
</organism>
<keyword evidence="2" id="KW-1185">Reference proteome</keyword>
<protein>
    <submittedName>
        <fullName evidence="3 4">Ejaculatory bulb-specific protein 3-like</fullName>
    </submittedName>
</protein>
<feature type="signal peptide" evidence="1">
    <location>
        <begin position="1"/>
        <end position="18"/>
    </location>
</feature>
<reference evidence="3 4" key="1">
    <citation type="submission" date="2025-04" db="UniProtKB">
        <authorList>
            <consortium name="RefSeq"/>
        </authorList>
    </citation>
    <scope>IDENTIFICATION</scope>
</reference>
<gene>
    <name evidence="3 4" type="primary">LOC105430478</name>
</gene>
<dbReference type="InterPro" id="IPR005055">
    <property type="entry name" value="A10/PebIII"/>
</dbReference>
<dbReference type="RefSeq" id="XP_011642362.1">
    <property type="nucleotide sequence ID" value="XM_011644060.2"/>
</dbReference>